<dbReference type="Proteomes" id="UP000031668">
    <property type="component" value="Unassembled WGS sequence"/>
</dbReference>
<name>A0A0C2MKB1_THEKT</name>
<organism evidence="2 3">
    <name type="scientific">Thelohanellus kitauei</name>
    <name type="common">Myxosporean</name>
    <dbReference type="NCBI Taxonomy" id="669202"/>
    <lineage>
        <taxon>Eukaryota</taxon>
        <taxon>Metazoa</taxon>
        <taxon>Cnidaria</taxon>
        <taxon>Myxozoa</taxon>
        <taxon>Myxosporea</taxon>
        <taxon>Bivalvulida</taxon>
        <taxon>Platysporina</taxon>
        <taxon>Myxobolidae</taxon>
        <taxon>Thelohanellus</taxon>
    </lineage>
</organism>
<reference evidence="2 3" key="1">
    <citation type="journal article" date="2014" name="Genome Biol. Evol.">
        <title>The genome of the myxosporean Thelohanellus kitauei shows adaptations to nutrient acquisition within its fish host.</title>
        <authorList>
            <person name="Yang Y."/>
            <person name="Xiong J."/>
            <person name="Zhou Z."/>
            <person name="Huo F."/>
            <person name="Miao W."/>
            <person name="Ran C."/>
            <person name="Liu Y."/>
            <person name="Zhang J."/>
            <person name="Feng J."/>
            <person name="Wang M."/>
            <person name="Wang M."/>
            <person name="Wang L."/>
            <person name="Yao B."/>
        </authorList>
    </citation>
    <scope>NUCLEOTIDE SEQUENCE [LARGE SCALE GENOMIC DNA]</scope>
    <source>
        <strain evidence="2">Wuqing</strain>
    </source>
</reference>
<evidence type="ECO:0000313" key="2">
    <source>
        <dbReference type="EMBL" id="KII67626.1"/>
    </source>
</evidence>
<feature type="compositionally biased region" description="Basic and acidic residues" evidence="1">
    <location>
        <begin position="140"/>
        <end position="154"/>
    </location>
</feature>
<keyword evidence="3" id="KW-1185">Reference proteome</keyword>
<evidence type="ECO:0000256" key="1">
    <source>
        <dbReference type="SAM" id="MobiDB-lite"/>
    </source>
</evidence>
<dbReference type="AlphaFoldDB" id="A0A0C2MKB1"/>
<evidence type="ECO:0000313" key="3">
    <source>
        <dbReference type="Proteomes" id="UP000031668"/>
    </source>
</evidence>
<comment type="caution">
    <text evidence="2">The sequence shown here is derived from an EMBL/GenBank/DDBJ whole genome shotgun (WGS) entry which is preliminary data.</text>
</comment>
<protein>
    <submittedName>
        <fullName evidence="2">Uncharacterized protein</fullName>
    </submittedName>
</protein>
<sequence length="167" mass="18120">MKGLTKLTDASFSSRCEGESENFKTSKSGHMKGSTGHTLYQQVNQNGQSPGESRGFADICLDVKVPCCEPKASFWVDSETGNPMNVFVIGGGGEGLRALLKPHRDRYVASQSGWYNALQKLTNCSGAYALQSSVREVERRRSCRVDGSNDEKIGSDGGSRASEEMKI</sequence>
<proteinExistence type="predicted"/>
<feature type="region of interest" description="Disordered" evidence="1">
    <location>
        <begin position="140"/>
        <end position="167"/>
    </location>
</feature>
<dbReference type="EMBL" id="JWZT01003127">
    <property type="protein sequence ID" value="KII67626.1"/>
    <property type="molecule type" value="Genomic_DNA"/>
</dbReference>
<gene>
    <name evidence="2" type="ORF">RF11_10299</name>
</gene>
<accession>A0A0C2MKB1</accession>